<evidence type="ECO:0000256" key="4">
    <source>
        <dbReference type="ARBA" id="ARBA00023002"/>
    </source>
</evidence>
<keyword evidence="7" id="KW-1185">Reference proteome</keyword>
<dbReference type="Gene3D" id="1.10.45.10">
    <property type="entry name" value="Vanillyl-alcohol Oxidase, Chain A, domain 4"/>
    <property type="match status" value="1"/>
</dbReference>
<sequence length="399" mass="40591">MIAGASPVPAARIAGVPAAAVASPASTAEVADVVRGAAGDDLALVVRGGGTRQDWALPPQRLDLILETSNLCGLVEHAAGDLVAVVRAGTPLRQVQEALRPAGQQLALDEPLPGATVGGTVAVNASGPRRMLYGTVRDLLIGVTVVRADGVVAKAGGKVVKNVAGYDLGKLVAGSYGTLGVITECVFRLHPLPAARRFVSVRVDGPDDAARVLAAVLGAQVVPSALEVDTDPLTVTALVEGVPEGVAQRAADLEKLLGDGAGTAETPPPGWGTYPWRPGDIGIKLTSALSRVPYLLTAVGVTAQLHDVRLHVRGSAGTGVLYAGLPGDTDPGSVVGVVSDLRAATRAGAGHCVVLTSPPAVRSRVDVWGHVDGLDLMRRVKEQFDPLGILAPGRFVGGI</sequence>
<dbReference type="InterPro" id="IPR036318">
    <property type="entry name" value="FAD-bd_PCMH-like_sf"/>
</dbReference>
<name>A0ABN2ADS9_9ACTN</name>
<reference evidence="6 7" key="1">
    <citation type="journal article" date="2019" name="Int. J. Syst. Evol. Microbiol.">
        <title>The Global Catalogue of Microorganisms (GCM) 10K type strain sequencing project: providing services to taxonomists for standard genome sequencing and annotation.</title>
        <authorList>
            <consortium name="The Broad Institute Genomics Platform"/>
            <consortium name="The Broad Institute Genome Sequencing Center for Infectious Disease"/>
            <person name="Wu L."/>
            <person name="Ma J."/>
        </authorList>
    </citation>
    <scope>NUCLEOTIDE SEQUENCE [LARGE SCALE GENOMIC DNA]</scope>
    <source>
        <strain evidence="6 7">JCM 15933</strain>
    </source>
</reference>
<keyword evidence="4" id="KW-0560">Oxidoreductase</keyword>
<evidence type="ECO:0000259" key="5">
    <source>
        <dbReference type="PROSITE" id="PS51387"/>
    </source>
</evidence>
<evidence type="ECO:0000256" key="1">
    <source>
        <dbReference type="ARBA" id="ARBA00001974"/>
    </source>
</evidence>
<organism evidence="6 7">
    <name type="scientific">Dactylosporangium maewongense</name>
    <dbReference type="NCBI Taxonomy" id="634393"/>
    <lineage>
        <taxon>Bacteria</taxon>
        <taxon>Bacillati</taxon>
        <taxon>Actinomycetota</taxon>
        <taxon>Actinomycetes</taxon>
        <taxon>Micromonosporales</taxon>
        <taxon>Micromonosporaceae</taxon>
        <taxon>Dactylosporangium</taxon>
    </lineage>
</organism>
<accession>A0ABN2ADS9</accession>
<dbReference type="Gene3D" id="3.30.465.10">
    <property type="match status" value="1"/>
</dbReference>
<dbReference type="SUPFAM" id="SSF56176">
    <property type="entry name" value="FAD-binding/transporter-associated domain-like"/>
    <property type="match status" value="1"/>
</dbReference>
<dbReference type="InterPro" id="IPR016169">
    <property type="entry name" value="FAD-bd_PCMH_sub2"/>
</dbReference>
<evidence type="ECO:0000256" key="2">
    <source>
        <dbReference type="ARBA" id="ARBA00022630"/>
    </source>
</evidence>
<dbReference type="InterPro" id="IPR016164">
    <property type="entry name" value="FAD-linked_Oxase-like_C"/>
</dbReference>
<dbReference type="EMBL" id="BAAAQD010000005">
    <property type="protein sequence ID" value="GAA1515296.1"/>
    <property type="molecule type" value="Genomic_DNA"/>
</dbReference>
<evidence type="ECO:0000313" key="6">
    <source>
        <dbReference type="EMBL" id="GAA1515296.1"/>
    </source>
</evidence>
<dbReference type="PROSITE" id="PS51387">
    <property type="entry name" value="FAD_PCMH"/>
    <property type="match status" value="1"/>
</dbReference>
<evidence type="ECO:0000256" key="3">
    <source>
        <dbReference type="ARBA" id="ARBA00022827"/>
    </source>
</evidence>
<gene>
    <name evidence="6" type="ORF">GCM10009827_032630</name>
</gene>
<dbReference type="InterPro" id="IPR016171">
    <property type="entry name" value="Vanillyl_alc_oxidase_C-sub2"/>
</dbReference>
<dbReference type="InterPro" id="IPR006094">
    <property type="entry name" value="Oxid_FAD_bind_N"/>
</dbReference>
<protein>
    <submittedName>
        <fullName evidence="6">FAD-binding oxidoreductase</fullName>
    </submittedName>
</protein>
<dbReference type="RefSeq" id="WP_344502745.1">
    <property type="nucleotide sequence ID" value="NZ_BAAAQD010000005.1"/>
</dbReference>
<dbReference type="InterPro" id="IPR004113">
    <property type="entry name" value="FAD-bd_oxidored_4_C"/>
</dbReference>
<dbReference type="Proteomes" id="UP001501470">
    <property type="component" value="Unassembled WGS sequence"/>
</dbReference>
<comment type="cofactor">
    <cofactor evidence="1">
        <name>FAD</name>
        <dbReference type="ChEBI" id="CHEBI:57692"/>
    </cofactor>
</comment>
<comment type="caution">
    <text evidence="6">The sequence shown here is derived from an EMBL/GenBank/DDBJ whole genome shotgun (WGS) entry which is preliminary data.</text>
</comment>
<proteinExistence type="predicted"/>
<dbReference type="InterPro" id="IPR016166">
    <property type="entry name" value="FAD-bd_PCMH"/>
</dbReference>
<dbReference type="Pfam" id="PF01565">
    <property type="entry name" value="FAD_binding_4"/>
    <property type="match status" value="1"/>
</dbReference>
<dbReference type="SUPFAM" id="SSF55103">
    <property type="entry name" value="FAD-linked oxidases, C-terminal domain"/>
    <property type="match status" value="1"/>
</dbReference>
<feature type="domain" description="FAD-binding PCMH-type" evidence="5">
    <location>
        <begin position="13"/>
        <end position="192"/>
    </location>
</feature>
<keyword evidence="3" id="KW-0274">FAD</keyword>
<keyword evidence="2" id="KW-0285">Flavoprotein</keyword>
<dbReference type="PANTHER" id="PTHR11748">
    <property type="entry name" value="D-LACTATE DEHYDROGENASE"/>
    <property type="match status" value="1"/>
</dbReference>
<evidence type="ECO:0000313" key="7">
    <source>
        <dbReference type="Proteomes" id="UP001501470"/>
    </source>
</evidence>
<dbReference type="Pfam" id="PF02913">
    <property type="entry name" value="FAD-oxidase_C"/>
    <property type="match status" value="1"/>
</dbReference>
<dbReference type="PANTHER" id="PTHR11748:SF103">
    <property type="entry name" value="GLYCOLATE OXIDASE SUBUNIT GLCE"/>
    <property type="match status" value="1"/>
</dbReference>